<dbReference type="EnsemblPlants" id="AVESA.00010b.r2.2AG0262210.1">
    <property type="protein sequence ID" value="AVESA.00010b.r2.2AG0262210.1.CDS.1"/>
    <property type="gene ID" value="AVESA.00010b.r2.2AG0262210"/>
</dbReference>
<keyword evidence="2" id="KW-1185">Reference proteome</keyword>
<reference evidence="1" key="2">
    <citation type="submission" date="2025-09" db="UniProtKB">
        <authorList>
            <consortium name="EnsemblPlants"/>
        </authorList>
    </citation>
    <scope>IDENTIFICATION</scope>
</reference>
<proteinExistence type="predicted"/>
<evidence type="ECO:0000313" key="2">
    <source>
        <dbReference type="Proteomes" id="UP001732700"/>
    </source>
</evidence>
<reference evidence="1" key="1">
    <citation type="submission" date="2021-05" db="EMBL/GenBank/DDBJ databases">
        <authorList>
            <person name="Scholz U."/>
            <person name="Mascher M."/>
            <person name="Fiebig A."/>
        </authorList>
    </citation>
    <scope>NUCLEOTIDE SEQUENCE [LARGE SCALE GENOMIC DNA]</scope>
</reference>
<organism evidence="1 2">
    <name type="scientific">Avena sativa</name>
    <name type="common">Oat</name>
    <dbReference type="NCBI Taxonomy" id="4498"/>
    <lineage>
        <taxon>Eukaryota</taxon>
        <taxon>Viridiplantae</taxon>
        <taxon>Streptophyta</taxon>
        <taxon>Embryophyta</taxon>
        <taxon>Tracheophyta</taxon>
        <taxon>Spermatophyta</taxon>
        <taxon>Magnoliopsida</taxon>
        <taxon>Liliopsida</taxon>
        <taxon>Poales</taxon>
        <taxon>Poaceae</taxon>
        <taxon>BOP clade</taxon>
        <taxon>Pooideae</taxon>
        <taxon>Poodae</taxon>
        <taxon>Poeae</taxon>
        <taxon>Poeae Chloroplast Group 1 (Aveneae type)</taxon>
        <taxon>Aveninae</taxon>
        <taxon>Avena</taxon>
    </lineage>
</organism>
<name>A0ACD5UJD2_AVESA</name>
<dbReference type="Proteomes" id="UP001732700">
    <property type="component" value="Chromosome 2A"/>
</dbReference>
<evidence type="ECO:0000313" key="1">
    <source>
        <dbReference type="EnsemblPlants" id="AVESA.00010b.r2.2AG0262210.1.CDS.1"/>
    </source>
</evidence>
<accession>A0ACD5UJD2</accession>
<protein>
    <submittedName>
        <fullName evidence="1">Uncharacterized protein</fullName>
    </submittedName>
</protein>
<sequence length="179" mass="20175">MACQSAQCVHRDRNYSHNKMLTGSTSQVFVMPSAGGSGEGDDPSRYPCAMKSTHELDDVIPSVAMPARFELWASKFRCPICQRKFETQNGVNGHMNLHTKRRWRAMKPPPASGYVCDHCRTPFATKQALGGHRSRKRCSWLEKQERRLAATAEAQRPVVVFDFDLNEPAPEAQEEGDEH</sequence>